<evidence type="ECO:0000259" key="2">
    <source>
        <dbReference type="Pfam" id="PF23985"/>
    </source>
</evidence>
<dbReference type="Pfam" id="PF23960">
    <property type="entry name" value="DUF7289"/>
    <property type="match status" value="1"/>
</dbReference>
<keyword evidence="4" id="KW-1185">Reference proteome</keyword>
<name>A0A9E7UBH5_9EURY</name>
<evidence type="ECO:0000313" key="3">
    <source>
        <dbReference type="EMBL" id="UWM55188.1"/>
    </source>
</evidence>
<feature type="domain" description="DUF7308" evidence="2">
    <location>
        <begin position="276"/>
        <end position="476"/>
    </location>
</feature>
<dbReference type="AlphaFoldDB" id="A0A9E7UBH5"/>
<dbReference type="Proteomes" id="UP001057580">
    <property type="component" value="Chromosome"/>
</dbReference>
<evidence type="ECO:0000256" key="1">
    <source>
        <dbReference type="SAM" id="MobiDB-lite"/>
    </source>
</evidence>
<organism evidence="3 4">
    <name type="scientific">Salinirubellus salinus</name>
    <dbReference type="NCBI Taxonomy" id="1364945"/>
    <lineage>
        <taxon>Archaea</taxon>
        <taxon>Methanobacteriati</taxon>
        <taxon>Methanobacteriota</taxon>
        <taxon>Stenosarchaea group</taxon>
        <taxon>Halobacteria</taxon>
        <taxon>Halobacteriales</taxon>
        <taxon>Natronomonadaceae</taxon>
        <taxon>Salinirubellus</taxon>
    </lineage>
</organism>
<dbReference type="KEGG" id="ssai:N0B31_02640"/>
<gene>
    <name evidence="3" type="ORF">N0B31_02640</name>
</gene>
<dbReference type="Pfam" id="PF23985">
    <property type="entry name" value="DUF7308"/>
    <property type="match status" value="1"/>
</dbReference>
<dbReference type="RefSeq" id="WP_260594240.1">
    <property type="nucleotide sequence ID" value="NZ_CP104003.1"/>
</dbReference>
<reference evidence="3" key="1">
    <citation type="submission" date="2022-09" db="EMBL/GenBank/DDBJ databases">
        <title>Diverse halophilic archaea isolated from saline environments.</title>
        <authorList>
            <person name="Cui H.-L."/>
        </authorList>
    </citation>
    <scope>NUCLEOTIDE SEQUENCE</scope>
    <source>
        <strain evidence="3">ZS-35-S2</strain>
    </source>
</reference>
<dbReference type="InterPro" id="IPR055732">
    <property type="entry name" value="DUF7308"/>
</dbReference>
<sequence length="498" mass="53195">MRLPRPASGQAEVLGLALLLGLLVLGTTAVLALGGTALDQTQSSSRLENAEHSMTLFDSRAAMVALGGSGTQTVSFGRGGGDFRVDEGSGELRVIHVDYDGNVSPNDDSNDETLYSGTLGQVVYTSGDTEVAYQAGGVWRKGEGAARMVSPPEFHYRSATLTLPVVVARGSGGAGGGGASRVTLREVPNSFEREYPDEGQTYSTAPSRVYDNPVQQGFIRIEVESEYYEGWAEYFRSRTDGKVSSFDTNETARLDLITIGTIGDFTMQSVGDTIPVRGFPTDGHSLNDFQIRLRPDSGQSSNFNNLMWSMSATSDDGQRHLELAVNGNGAKCGETVTAAVYYSDDGTATYEGWTAPYTVQCSGDDIWVDVDFTDSGTTATYESLSGRDGKLYSSETENDEGTFLGSSGVLPSDDDHGDIDLSPGETRSMAFVVPHYFSEFGTDLPLTINEGNNAGQCYATGNKNPDCEASAGYIDYPGSGKVVTYLHVTENGLEVEFD</sequence>
<protein>
    <recommendedName>
        <fullName evidence="2">DUF7308 domain-containing protein</fullName>
    </recommendedName>
</protein>
<accession>A0A9E7UBH5</accession>
<feature type="region of interest" description="Disordered" evidence="1">
    <location>
        <begin position="383"/>
        <end position="414"/>
    </location>
</feature>
<dbReference type="GeneID" id="74941284"/>
<dbReference type="InterPro" id="IPR055713">
    <property type="entry name" value="DUF7289"/>
</dbReference>
<dbReference type="EMBL" id="CP104003">
    <property type="protein sequence ID" value="UWM55188.1"/>
    <property type="molecule type" value="Genomic_DNA"/>
</dbReference>
<proteinExistence type="predicted"/>
<evidence type="ECO:0000313" key="4">
    <source>
        <dbReference type="Proteomes" id="UP001057580"/>
    </source>
</evidence>